<evidence type="ECO:0000313" key="1">
    <source>
        <dbReference type="EMBL" id="MPM32368.1"/>
    </source>
</evidence>
<dbReference type="EMBL" id="VSSQ01006340">
    <property type="protein sequence ID" value="MPM32368.1"/>
    <property type="molecule type" value="Genomic_DNA"/>
</dbReference>
<dbReference type="AlphaFoldDB" id="A0A644YWH4"/>
<gene>
    <name evidence="1" type="ORF">SDC9_78930</name>
</gene>
<comment type="caution">
    <text evidence="1">The sequence shown here is derived from an EMBL/GenBank/DDBJ whole genome shotgun (WGS) entry which is preliminary data.</text>
</comment>
<accession>A0A644YWH4</accession>
<sequence length="49" mass="5752">MLNKKIILLEYNEIILTQDDTLIYSEKVLVVIPQISFYLGKVELKTVRI</sequence>
<name>A0A644YWH4_9ZZZZ</name>
<proteinExistence type="predicted"/>
<organism evidence="1">
    <name type="scientific">bioreactor metagenome</name>
    <dbReference type="NCBI Taxonomy" id="1076179"/>
    <lineage>
        <taxon>unclassified sequences</taxon>
        <taxon>metagenomes</taxon>
        <taxon>ecological metagenomes</taxon>
    </lineage>
</organism>
<protein>
    <submittedName>
        <fullName evidence="1">Uncharacterized protein</fullName>
    </submittedName>
</protein>
<reference evidence="1" key="1">
    <citation type="submission" date="2019-08" db="EMBL/GenBank/DDBJ databases">
        <authorList>
            <person name="Kucharzyk K."/>
            <person name="Murdoch R.W."/>
            <person name="Higgins S."/>
            <person name="Loffler F."/>
        </authorList>
    </citation>
    <scope>NUCLEOTIDE SEQUENCE</scope>
</reference>